<reference evidence="9" key="2">
    <citation type="submission" date="2018-05" db="EMBL/GenBank/DDBJ databases">
        <title>OgluRS3 (Oryza glumaepatula Reference Sequence Version 3).</title>
        <authorList>
            <person name="Zhang J."/>
            <person name="Kudrna D."/>
            <person name="Lee S."/>
            <person name="Talag J."/>
            <person name="Welchert J."/>
            <person name="Wing R.A."/>
        </authorList>
    </citation>
    <scope>NUCLEOTIDE SEQUENCE [LARGE SCALE GENOMIC DNA]</scope>
</reference>
<dbReference type="InterPro" id="IPR000719">
    <property type="entry name" value="Prot_kinase_dom"/>
</dbReference>
<dbReference type="FunFam" id="3.30.200.20:FF:000021">
    <property type="entry name" value="probable serine/threonine-protein kinase At1g54610"/>
    <property type="match status" value="1"/>
</dbReference>
<keyword evidence="4 6" id="KW-0067">ATP-binding</keyword>
<dbReference type="AlphaFoldDB" id="A0A0D9ZSX1"/>
<evidence type="ECO:0000256" key="3">
    <source>
        <dbReference type="ARBA" id="ARBA00022741"/>
    </source>
</evidence>
<evidence type="ECO:0000256" key="5">
    <source>
        <dbReference type="ARBA" id="ARBA00049280"/>
    </source>
</evidence>
<keyword evidence="2" id="KW-0597">Phosphoprotein</keyword>
<dbReference type="PROSITE" id="PS00107">
    <property type="entry name" value="PROTEIN_KINASE_ATP"/>
    <property type="match status" value="1"/>
</dbReference>
<dbReference type="InterPro" id="IPR017441">
    <property type="entry name" value="Protein_kinase_ATP_BS"/>
</dbReference>
<dbReference type="PANTHER" id="PTHR24056">
    <property type="entry name" value="CELL DIVISION PROTEIN KINASE"/>
    <property type="match status" value="1"/>
</dbReference>
<reference evidence="9" key="1">
    <citation type="submission" date="2015-04" db="UniProtKB">
        <authorList>
            <consortium name="EnsemblPlants"/>
        </authorList>
    </citation>
    <scope>IDENTIFICATION</scope>
</reference>
<sequence length="324" mass="35596">MGCVGSKQFHGANLHKSARPPSSTSNHSDSLRHLATYDSTKGQEEEEPEEAADSTAATPLALPDQVLIVTDKEEAPGVDANAAPEPKPKLSLVAHVPNGVDWEHVAAGWPRWLTQIGEGTYSSVYKARDLENGKVVALKKVRFANMDPESVRFMAREIHVLRRLDHPHVVKLEGLVTSHMSSSLYLVFEYMEHDLAGLAATPGIKFTEPQVFFSRLVLVSMLFHLHSPHVIHLSCFFQGANLLLDNNGTLKIADFGLATFFNPNQKQHLTSRVVTLWYRPPELLLGATNYGAAVDLWSAGCILAELLSGRPIMPGRTEVLLGPE</sequence>
<dbReference type="eggNOG" id="KOG0600">
    <property type="taxonomic scope" value="Eukaryota"/>
</dbReference>
<dbReference type="SUPFAM" id="SSF56112">
    <property type="entry name" value="Protein kinase-like (PK-like)"/>
    <property type="match status" value="1"/>
</dbReference>
<dbReference type="HOGENOM" id="CLU_000288_78_1_1"/>
<dbReference type="GO" id="GO:0000307">
    <property type="term" value="C:cyclin-dependent protein kinase holoenzyme complex"/>
    <property type="evidence" value="ECO:0007669"/>
    <property type="project" value="TreeGrafter"/>
</dbReference>
<dbReference type="InterPro" id="IPR050108">
    <property type="entry name" value="CDK"/>
</dbReference>
<dbReference type="PANTHER" id="PTHR24056:SF506">
    <property type="entry name" value="OS08G0112500 PROTEIN"/>
    <property type="match status" value="1"/>
</dbReference>
<evidence type="ECO:0000313" key="9">
    <source>
        <dbReference type="EnsemblPlants" id="OGLUM04G30790.1"/>
    </source>
</evidence>
<accession>A0A0D9ZSX1</accession>
<dbReference type="EC" id="2.7.11.23" evidence="1"/>
<keyword evidence="3 6" id="KW-0547">Nucleotide-binding</keyword>
<dbReference type="Proteomes" id="UP000026961">
    <property type="component" value="Chromosome 4"/>
</dbReference>
<dbReference type="Gramene" id="OGLUM04G30790.1">
    <property type="protein sequence ID" value="OGLUM04G30790.1"/>
    <property type="gene ID" value="OGLUM04G30790"/>
</dbReference>
<dbReference type="PROSITE" id="PS50011">
    <property type="entry name" value="PROTEIN_KINASE_DOM"/>
    <property type="match status" value="1"/>
</dbReference>
<dbReference type="Gene3D" id="1.10.510.10">
    <property type="entry name" value="Transferase(Phosphotransferase) domain 1"/>
    <property type="match status" value="1"/>
</dbReference>
<dbReference type="InterPro" id="IPR011009">
    <property type="entry name" value="Kinase-like_dom_sf"/>
</dbReference>
<evidence type="ECO:0000313" key="10">
    <source>
        <dbReference type="Proteomes" id="UP000026961"/>
    </source>
</evidence>
<feature type="binding site" evidence="6">
    <location>
        <position position="139"/>
    </location>
    <ligand>
        <name>ATP</name>
        <dbReference type="ChEBI" id="CHEBI:30616"/>
    </ligand>
</feature>
<dbReference type="Pfam" id="PF00069">
    <property type="entry name" value="Pkinase"/>
    <property type="match status" value="1"/>
</dbReference>
<comment type="catalytic activity">
    <reaction evidence="5">
        <text>[DNA-directed RNA polymerase] + ATP = phospho-[DNA-directed RNA polymerase] + ADP + H(+)</text>
        <dbReference type="Rhea" id="RHEA:10216"/>
        <dbReference type="Rhea" id="RHEA-COMP:11321"/>
        <dbReference type="Rhea" id="RHEA-COMP:11322"/>
        <dbReference type="ChEBI" id="CHEBI:15378"/>
        <dbReference type="ChEBI" id="CHEBI:30616"/>
        <dbReference type="ChEBI" id="CHEBI:43176"/>
        <dbReference type="ChEBI" id="CHEBI:68546"/>
        <dbReference type="ChEBI" id="CHEBI:456216"/>
        <dbReference type="EC" id="2.7.11.23"/>
    </reaction>
</comment>
<protein>
    <recommendedName>
        <fullName evidence="1">[RNA-polymerase]-subunit kinase</fullName>
        <ecNumber evidence="1">2.7.11.23</ecNumber>
    </recommendedName>
</protein>
<evidence type="ECO:0000256" key="4">
    <source>
        <dbReference type="ARBA" id="ARBA00022840"/>
    </source>
</evidence>
<name>A0A0D9ZSX1_9ORYZ</name>
<organism evidence="9">
    <name type="scientific">Oryza glumipatula</name>
    <dbReference type="NCBI Taxonomy" id="40148"/>
    <lineage>
        <taxon>Eukaryota</taxon>
        <taxon>Viridiplantae</taxon>
        <taxon>Streptophyta</taxon>
        <taxon>Embryophyta</taxon>
        <taxon>Tracheophyta</taxon>
        <taxon>Spermatophyta</taxon>
        <taxon>Magnoliopsida</taxon>
        <taxon>Liliopsida</taxon>
        <taxon>Poales</taxon>
        <taxon>Poaceae</taxon>
        <taxon>BOP clade</taxon>
        <taxon>Oryzoideae</taxon>
        <taxon>Oryzeae</taxon>
        <taxon>Oryzinae</taxon>
        <taxon>Oryza</taxon>
    </lineage>
</organism>
<evidence type="ECO:0000256" key="7">
    <source>
        <dbReference type="SAM" id="MobiDB-lite"/>
    </source>
</evidence>
<dbReference type="GO" id="GO:0008353">
    <property type="term" value="F:RNA polymerase II CTD heptapeptide repeat kinase activity"/>
    <property type="evidence" value="ECO:0007669"/>
    <property type="project" value="UniProtKB-EC"/>
</dbReference>
<evidence type="ECO:0000256" key="2">
    <source>
        <dbReference type="ARBA" id="ARBA00022553"/>
    </source>
</evidence>
<feature type="region of interest" description="Disordered" evidence="7">
    <location>
        <begin position="1"/>
        <end position="60"/>
    </location>
</feature>
<keyword evidence="10" id="KW-1185">Reference proteome</keyword>
<dbReference type="GO" id="GO:0032968">
    <property type="term" value="P:positive regulation of transcription elongation by RNA polymerase II"/>
    <property type="evidence" value="ECO:0007669"/>
    <property type="project" value="TreeGrafter"/>
</dbReference>
<evidence type="ECO:0000256" key="6">
    <source>
        <dbReference type="PROSITE-ProRule" id="PRU10141"/>
    </source>
</evidence>
<evidence type="ECO:0000259" key="8">
    <source>
        <dbReference type="PROSITE" id="PS50011"/>
    </source>
</evidence>
<dbReference type="GO" id="GO:0005634">
    <property type="term" value="C:nucleus"/>
    <property type="evidence" value="ECO:0007669"/>
    <property type="project" value="TreeGrafter"/>
</dbReference>
<dbReference type="STRING" id="40148.A0A0D9ZSX1"/>
<dbReference type="Gene3D" id="3.30.200.20">
    <property type="entry name" value="Phosphorylase Kinase, domain 1"/>
    <property type="match status" value="1"/>
</dbReference>
<evidence type="ECO:0000256" key="1">
    <source>
        <dbReference type="ARBA" id="ARBA00012409"/>
    </source>
</evidence>
<proteinExistence type="predicted"/>
<dbReference type="EnsemblPlants" id="OGLUM04G30790.1">
    <property type="protein sequence ID" value="OGLUM04G30790.1"/>
    <property type="gene ID" value="OGLUM04G30790"/>
</dbReference>
<dbReference type="GO" id="GO:0005524">
    <property type="term" value="F:ATP binding"/>
    <property type="evidence" value="ECO:0007669"/>
    <property type="project" value="UniProtKB-UniRule"/>
</dbReference>
<feature type="domain" description="Protein kinase" evidence="8">
    <location>
        <begin position="110"/>
        <end position="324"/>
    </location>
</feature>